<feature type="compositionally biased region" description="Low complexity" evidence="9">
    <location>
        <begin position="107"/>
        <end position="117"/>
    </location>
</feature>
<dbReference type="GO" id="GO:0004177">
    <property type="term" value="F:aminopeptidase activity"/>
    <property type="evidence" value="ECO:0007669"/>
    <property type="project" value="UniProtKB-KW"/>
</dbReference>
<gene>
    <name evidence="13" type="ORF">H4Q32_023700</name>
</gene>
<organism evidence="13 14">
    <name type="scientific">Labeo rohita</name>
    <name type="common">Indian major carp</name>
    <name type="synonym">Cyprinus rohita</name>
    <dbReference type="NCBI Taxonomy" id="84645"/>
    <lineage>
        <taxon>Eukaryota</taxon>
        <taxon>Metazoa</taxon>
        <taxon>Chordata</taxon>
        <taxon>Craniata</taxon>
        <taxon>Vertebrata</taxon>
        <taxon>Euteleostomi</taxon>
        <taxon>Actinopterygii</taxon>
        <taxon>Neopterygii</taxon>
        <taxon>Teleostei</taxon>
        <taxon>Ostariophysi</taxon>
        <taxon>Cypriniformes</taxon>
        <taxon>Cyprinidae</taxon>
        <taxon>Labeoninae</taxon>
        <taxon>Labeonini</taxon>
        <taxon>Labeo</taxon>
    </lineage>
</organism>
<reference evidence="13 14" key="1">
    <citation type="submission" date="2022-01" db="EMBL/GenBank/DDBJ databases">
        <title>A high-quality chromosome-level genome assembly of rohu carp, Labeo rohita.</title>
        <authorList>
            <person name="Arick M.A. II"/>
            <person name="Hsu C.-Y."/>
            <person name="Magbanua Z."/>
            <person name="Pechanova O."/>
            <person name="Grover C."/>
            <person name="Miller E."/>
            <person name="Thrash A."/>
            <person name="Ezzel L."/>
            <person name="Alam S."/>
            <person name="Benzie J."/>
            <person name="Hamilton M."/>
            <person name="Karsi A."/>
            <person name="Lawrence M.L."/>
            <person name="Peterson D.G."/>
        </authorList>
    </citation>
    <scope>NUCLEOTIDE SEQUENCE [LARGE SCALE GENOMIC DNA]</scope>
    <source>
        <strain evidence="14">BAU-BD-2019</strain>
        <tissue evidence="13">Blood</tissue>
    </source>
</reference>
<dbReference type="InterPro" id="IPR014782">
    <property type="entry name" value="Peptidase_M1_dom"/>
</dbReference>
<dbReference type="InterPro" id="IPR034016">
    <property type="entry name" value="M1_APN-typ"/>
</dbReference>
<evidence type="ECO:0000313" key="14">
    <source>
        <dbReference type="Proteomes" id="UP000830375"/>
    </source>
</evidence>
<proteinExistence type="inferred from homology"/>
<dbReference type="Gene3D" id="2.60.40.1730">
    <property type="entry name" value="tricorn interacting facor f3 domain"/>
    <property type="match status" value="1"/>
</dbReference>
<evidence type="ECO:0000256" key="2">
    <source>
        <dbReference type="ARBA" id="ARBA00010136"/>
    </source>
</evidence>
<keyword evidence="6" id="KW-0378">Hydrolase</keyword>
<evidence type="ECO:0000256" key="8">
    <source>
        <dbReference type="ARBA" id="ARBA00023049"/>
    </source>
</evidence>
<feature type="domain" description="Peptidase M1 membrane alanine aminopeptidase" evidence="10">
    <location>
        <begin position="346"/>
        <end position="553"/>
    </location>
</feature>
<protein>
    <submittedName>
        <fullName evidence="13">Puromycin-sensitive aminopeptidase</fullName>
    </submittedName>
</protein>
<keyword evidence="14" id="KW-1185">Reference proteome</keyword>
<dbReference type="Proteomes" id="UP000830375">
    <property type="component" value="Unassembled WGS sequence"/>
</dbReference>
<dbReference type="Pfam" id="PF01433">
    <property type="entry name" value="Peptidase_M1"/>
    <property type="match status" value="1"/>
</dbReference>
<evidence type="ECO:0000313" key="13">
    <source>
        <dbReference type="EMBL" id="KAI2659402.1"/>
    </source>
</evidence>
<dbReference type="PANTHER" id="PTHR11533:SF174">
    <property type="entry name" value="PUROMYCIN-SENSITIVE AMINOPEPTIDASE-RELATED"/>
    <property type="match status" value="1"/>
</dbReference>
<keyword evidence="3 13" id="KW-0031">Aminopeptidase</keyword>
<evidence type="ECO:0000256" key="7">
    <source>
        <dbReference type="ARBA" id="ARBA00022833"/>
    </source>
</evidence>
<evidence type="ECO:0000256" key="6">
    <source>
        <dbReference type="ARBA" id="ARBA00022801"/>
    </source>
</evidence>
<feature type="domain" description="Aminopeptidase N-like N-terminal" evidence="12">
    <location>
        <begin position="151"/>
        <end position="309"/>
    </location>
</feature>
<evidence type="ECO:0000259" key="10">
    <source>
        <dbReference type="Pfam" id="PF01433"/>
    </source>
</evidence>
<evidence type="ECO:0000259" key="11">
    <source>
        <dbReference type="Pfam" id="PF11838"/>
    </source>
</evidence>
<keyword evidence="5" id="KW-0479">Metal-binding</keyword>
<keyword evidence="8" id="KW-0482">Metalloprotease</keyword>
<comment type="similarity">
    <text evidence="2">Belongs to the peptidase M1 family.</text>
</comment>
<name>A0ABQ8M953_LABRO</name>
<dbReference type="CDD" id="cd09601">
    <property type="entry name" value="M1_APN-Q_like"/>
    <property type="match status" value="1"/>
</dbReference>
<keyword evidence="7" id="KW-0862">Zinc</keyword>
<comment type="caution">
    <text evidence="13">The sequence shown here is derived from an EMBL/GenBank/DDBJ whole genome shotgun (WGS) entry which is preliminary data.</text>
</comment>
<evidence type="ECO:0000259" key="12">
    <source>
        <dbReference type="Pfam" id="PF17900"/>
    </source>
</evidence>
<feature type="region of interest" description="Disordered" evidence="9">
    <location>
        <begin position="96"/>
        <end position="123"/>
    </location>
</feature>
<dbReference type="Pfam" id="PF11838">
    <property type="entry name" value="ERAP1_C"/>
    <property type="match status" value="1"/>
</dbReference>
<dbReference type="InterPro" id="IPR024571">
    <property type="entry name" value="ERAP1-like_C_dom"/>
</dbReference>
<sequence>MSCRVSLSVIRLALPRNPTPLAKPVSPTLRASRLLVRFNSVSSVSTLFSMPERRPFVRLPTDVYPVNYGLRLKPDLIDFTFEGKLEAAVEVMLNPMPCSPSAPGPNQQQQEMALEPQQSREDPGGSFSMCVVFARTPGDFLQQNRKREIVTQGTNQIVMNCADIDIITASFVPEGGEEINATGFNYQNEDEKVTLCFPSTLQKGSGSLKIDFVGELNDKMKGFYRSKYTTPSGEIRYAAVTQFEATDARRAFPCWDEPAIKATFDITLIVPKDRVALSNMNVVDRKPYPEDSSLVEVKFATTPIMSTYLVAFVIGEYDFVESQSSDGVTVRVYTPVGKAEQGKFALETLPFYKDYFNVPYPLPKIDLIAIADFAAGAMENWGLVTYRETALLIDPKNSCASSRQWVALVVGHELAHQWFGNLVTMEWWTHLWLNEGFASWIEYLCVDHCFPEYDIWTQFVSADYTRALDLDALDNSHPIEVDVGHPSEVDEIFDAISYSKGASVIRMLHNYIGDEGMNAYLLKFQHKNASTEDLWECLEQASGKPIAAVMNSWTKQMGFPIIVVDQEQPETTVNITNVASDHWIKINPGTVGFYRIQYSSAMLESLLPGIRDLTLLPVDRLGLQNDLFSLARAGMISTVEVLKVMEAFVNEPNYTVWSDLSCNLGHLDALLRGLVLGKLGKAGHKATLEEARRRFKEHVEGKQILPADLRSPVYLTVLKHGDSTTLDTMLKLHKQADMQEEKNRIERVLGAIPAPDLIQRVLNFALSEEVRPQDTVSVIGGVAGSSKQGRKAAWKFVKDNWEELHNRYQGGFLISRLIKLTVDGFAIDKMAAEVKSFFESHHAPAAERTVQQCCENILLNAAWLKRDAEDIHQYLLQRKAPPRKQKRLQNCNSILRITQESIKRSKTRKRDCYSLLSVNVVPHSATGSGLYLQKLKEMNTTDDKLHRKASVSFAAAMHKSVGFEHFLICVNEMLALLEQQTNRELIISIISDVAANVGFVIIKFCRNLSLKCAFV</sequence>
<evidence type="ECO:0000256" key="4">
    <source>
        <dbReference type="ARBA" id="ARBA00022670"/>
    </source>
</evidence>
<dbReference type="InterPro" id="IPR001930">
    <property type="entry name" value="Peptidase_M1"/>
</dbReference>
<accession>A0ABQ8M953</accession>
<evidence type="ECO:0000256" key="9">
    <source>
        <dbReference type="SAM" id="MobiDB-lite"/>
    </source>
</evidence>
<dbReference type="EMBL" id="JACTAM010000011">
    <property type="protein sequence ID" value="KAI2659402.1"/>
    <property type="molecule type" value="Genomic_DNA"/>
</dbReference>
<dbReference type="InterPro" id="IPR050344">
    <property type="entry name" value="Peptidase_M1_aminopeptidases"/>
</dbReference>
<keyword evidence="4" id="KW-0645">Protease</keyword>
<evidence type="ECO:0000256" key="3">
    <source>
        <dbReference type="ARBA" id="ARBA00022438"/>
    </source>
</evidence>
<evidence type="ECO:0000256" key="1">
    <source>
        <dbReference type="ARBA" id="ARBA00001947"/>
    </source>
</evidence>
<feature type="domain" description="ERAP1-like C-terminal" evidence="11">
    <location>
        <begin position="666"/>
        <end position="857"/>
    </location>
</feature>
<dbReference type="PANTHER" id="PTHR11533">
    <property type="entry name" value="PROTEASE M1 ZINC METALLOPROTEASE"/>
    <property type="match status" value="1"/>
</dbReference>
<dbReference type="Gene3D" id="1.25.50.20">
    <property type="match status" value="2"/>
</dbReference>
<dbReference type="PRINTS" id="PR00756">
    <property type="entry name" value="ALADIPTASE"/>
</dbReference>
<dbReference type="InterPro" id="IPR027268">
    <property type="entry name" value="Peptidase_M4/M1_CTD_sf"/>
</dbReference>
<comment type="cofactor">
    <cofactor evidence="1">
        <name>Zn(2+)</name>
        <dbReference type="ChEBI" id="CHEBI:29105"/>
    </cofactor>
</comment>
<dbReference type="SUPFAM" id="SSF63737">
    <property type="entry name" value="Leukotriene A4 hydrolase N-terminal domain"/>
    <property type="match status" value="1"/>
</dbReference>
<dbReference type="Gene3D" id="1.10.390.10">
    <property type="entry name" value="Neutral Protease Domain 2"/>
    <property type="match status" value="1"/>
</dbReference>
<dbReference type="Pfam" id="PF17900">
    <property type="entry name" value="Peptidase_M1_N"/>
    <property type="match status" value="1"/>
</dbReference>
<dbReference type="InterPro" id="IPR042097">
    <property type="entry name" value="Aminopeptidase_N-like_N_sf"/>
</dbReference>
<evidence type="ECO:0000256" key="5">
    <source>
        <dbReference type="ARBA" id="ARBA00022723"/>
    </source>
</evidence>
<dbReference type="SUPFAM" id="SSF55486">
    <property type="entry name" value="Metalloproteases ('zincins'), catalytic domain"/>
    <property type="match status" value="1"/>
</dbReference>
<dbReference type="InterPro" id="IPR045357">
    <property type="entry name" value="Aminopeptidase_N-like_N"/>
</dbReference>